<evidence type="ECO:0000256" key="1">
    <source>
        <dbReference type="SAM" id="MobiDB-lite"/>
    </source>
</evidence>
<keyword evidence="2" id="KW-1133">Transmembrane helix</keyword>
<dbReference type="Pfam" id="PF01569">
    <property type="entry name" value="PAP2"/>
    <property type="match status" value="1"/>
</dbReference>
<feature type="transmembrane region" description="Helical" evidence="2">
    <location>
        <begin position="289"/>
        <end position="314"/>
    </location>
</feature>
<evidence type="ECO:0000313" key="5">
    <source>
        <dbReference type="Proteomes" id="UP000234198"/>
    </source>
</evidence>
<dbReference type="InterPro" id="IPR000326">
    <property type="entry name" value="PAP2/HPO"/>
</dbReference>
<dbReference type="RefSeq" id="WP_101601836.1">
    <property type="nucleotide sequence ID" value="NZ_PKKM01000007.1"/>
</dbReference>
<feature type="transmembrane region" description="Helical" evidence="2">
    <location>
        <begin position="334"/>
        <end position="355"/>
    </location>
</feature>
<comment type="caution">
    <text evidence="4">The sequence shown here is derived from an EMBL/GenBank/DDBJ whole genome shotgun (WGS) entry which is preliminary data.</text>
</comment>
<feature type="transmembrane region" description="Helical" evidence="2">
    <location>
        <begin position="259"/>
        <end position="277"/>
    </location>
</feature>
<sequence length="364" mass="38365">MDDPNAALPSDPAVDESYTKGSRPVRPRARSSASAETAGRSSRAEHAAATQQPARGRTPAPQANGEVPAANAPQPRRLLSDSWYRLKLARRLGGVTICLLLTMLISHVALATAPGQVLDTILMEGTMRSASRYESFSMLITGIVSVPVMVAAGLVVAVVAAARRRPTLAGRALGAVVGANVTTQILKDYILTRPNLGVTTGAGNSLPSGHTTVAVTLSLALIVVAPQWFRSPSAWIGWAWTSLMGVSVMMEGWHRPSDVITAALIAGAWALALSPIERRPRHGAKVQRVMVWASLGLIVIALLATGAAMWGFSMSAASPGSGYGFEDFLQIRPWRSRVLGVAAVGWVSAVCGLIMHEVDRLAGE</sequence>
<feature type="region of interest" description="Disordered" evidence="1">
    <location>
        <begin position="1"/>
        <end position="74"/>
    </location>
</feature>
<dbReference type="CDD" id="cd01610">
    <property type="entry name" value="PAP2_like"/>
    <property type="match status" value="1"/>
</dbReference>
<feature type="transmembrane region" description="Helical" evidence="2">
    <location>
        <begin position="206"/>
        <end position="228"/>
    </location>
</feature>
<dbReference type="Proteomes" id="UP000234198">
    <property type="component" value="Unassembled WGS sequence"/>
</dbReference>
<dbReference type="Gene3D" id="1.20.144.10">
    <property type="entry name" value="Phosphatidic acid phosphatase type 2/haloperoxidase"/>
    <property type="match status" value="1"/>
</dbReference>
<name>A0A2I1HZR4_9ACTO</name>
<feature type="transmembrane region" description="Helical" evidence="2">
    <location>
        <begin position="92"/>
        <end position="115"/>
    </location>
</feature>
<keyword evidence="2" id="KW-0812">Transmembrane</keyword>
<dbReference type="SUPFAM" id="SSF48317">
    <property type="entry name" value="Acid phosphatase/Vanadium-dependent haloperoxidase"/>
    <property type="match status" value="1"/>
</dbReference>
<evidence type="ECO:0000313" key="4">
    <source>
        <dbReference type="EMBL" id="PKY64370.1"/>
    </source>
</evidence>
<proteinExistence type="predicted"/>
<dbReference type="AlphaFoldDB" id="A0A2I1HZR4"/>
<evidence type="ECO:0000256" key="2">
    <source>
        <dbReference type="SAM" id="Phobius"/>
    </source>
</evidence>
<gene>
    <name evidence="4" type="ORF">CYJ22_06045</name>
</gene>
<feature type="compositionally biased region" description="Low complexity" evidence="1">
    <location>
        <begin position="30"/>
        <end position="41"/>
    </location>
</feature>
<feature type="transmembrane region" description="Helical" evidence="2">
    <location>
        <begin position="235"/>
        <end position="253"/>
    </location>
</feature>
<accession>A0A2I1HZR4</accession>
<dbReference type="EMBL" id="PKKM01000007">
    <property type="protein sequence ID" value="PKY64370.1"/>
    <property type="molecule type" value="Genomic_DNA"/>
</dbReference>
<organism evidence="4 5">
    <name type="scientific">Schaalia odontolytica</name>
    <dbReference type="NCBI Taxonomy" id="1660"/>
    <lineage>
        <taxon>Bacteria</taxon>
        <taxon>Bacillati</taxon>
        <taxon>Actinomycetota</taxon>
        <taxon>Actinomycetes</taxon>
        <taxon>Actinomycetales</taxon>
        <taxon>Actinomycetaceae</taxon>
        <taxon>Schaalia</taxon>
    </lineage>
</organism>
<feature type="transmembrane region" description="Helical" evidence="2">
    <location>
        <begin position="168"/>
        <end position="186"/>
    </location>
</feature>
<reference evidence="4 5" key="1">
    <citation type="submission" date="2017-12" db="EMBL/GenBank/DDBJ databases">
        <title>Phylogenetic diversity of female urinary microbiome.</title>
        <authorList>
            <person name="Thomas-White K."/>
            <person name="Wolfe A.J."/>
        </authorList>
    </citation>
    <scope>NUCLEOTIDE SEQUENCE [LARGE SCALE GENOMIC DNA]</scope>
    <source>
        <strain evidence="4 5">UMB0018</strain>
    </source>
</reference>
<dbReference type="InterPro" id="IPR036938">
    <property type="entry name" value="PAP2/HPO_sf"/>
</dbReference>
<dbReference type="SMART" id="SM00014">
    <property type="entry name" value="acidPPc"/>
    <property type="match status" value="1"/>
</dbReference>
<keyword evidence="2" id="KW-0472">Membrane</keyword>
<evidence type="ECO:0000259" key="3">
    <source>
        <dbReference type="SMART" id="SM00014"/>
    </source>
</evidence>
<feature type="domain" description="Phosphatidic acid phosphatase type 2/haloperoxidase" evidence="3">
    <location>
        <begin position="168"/>
        <end position="274"/>
    </location>
</feature>
<feature type="transmembrane region" description="Helical" evidence="2">
    <location>
        <begin position="135"/>
        <end position="161"/>
    </location>
</feature>
<protein>
    <recommendedName>
        <fullName evidence="3">Phosphatidic acid phosphatase type 2/haloperoxidase domain-containing protein</fullName>
    </recommendedName>
</protein>